<dbReference type="Proteomes" id="UP000031366">
    <property type="component" value="Unassembled WGS sequence"/>
</dbReference>
<evidence type="ECO:0000313" key="1">
    <source>
        <dbReference type="EMBL" id="KIE46177.1"/>
    </source>
</evidence>
<organism evidence="1 2">
    <name type="scientific">Clostridium argentinense CDC 2741</name>
    <dbReference type="NCBI Taxonomy" id="1418104"/>
    <lineage>
        <taxon>Bacteria</taxon>
        <taxon>Bacillati</taxon>
        <taxon>Bacillota</taxon>
        <taxon>Clostridia</taxon>
        <taxon>Eubacteriales</taxon>
        <taxon>Clostridiaceae</taxon>
        <taxon>Clostridium</taxon>
    </lineage>
</organism>
<comment type="caution">
    <text evidence="1">The sequence shown here is derived from an EMBL/GenBank/DDBJ whole genome shotgun (WGS) entry which is preliminary data.</text>
</comment>
<evidence type="ECO:0000313" key="2">
    <source>
        <dbReference type="Proteomes" id="UP000031366"/>
    </source>
</evidence>
<sequence length="58" mass="6846">MAKYNDNSILLKSITIYKIEEFETSKDLIKLYNININEHNKKDCYYTLKSNSLGEVLK</sequence>
<reference evidence="1 2" key="1">
    <citation type="journal article" date="2015" name="Infect. Genet. Evol.">
        <title>Genomic sequences of six botulinum neurotoxin-producing strains representing three clostridial species illustrate the mobility and diversity of botulinum neurotoxin genes.</title>
        <authorList>
            <person name="Smith T.J."/>
            <person name="Hill K.K."/>
            <person name="Xie G."/>
            <person name="Foley B.T."/>
            <person name="Williamson C.H."/>
            <person name="Foster J.T."/>
            <person name="Johnson S.L."/>
            <person name="Chertkov O."/>
            <person name="Teshima H."/>
            <person name="Gibbons H.S."/>
            <person name="Johnsky L.A."/>
            <person name="Karavis M.A."/>
            <person name="Smith L.A."/>
        </authorList>
    </citation>
    <scope>NUCLEOTIDE SEQUENCE [LARGE SCALE GENOMIC DNA]</scope>
    <source>
        <strain evidence="1 2">CDC 2741</strain>
    </source>
</reference>
<dbReference type="EMBL" id="AYSO01000017">
    <property type="protein sequence ID" value="KIE46177.1"/>
    <property type="molecule type" value="Genomic_DNA"/>
</dbReference>
<gene>
    <name evidence="1" type="ORF">U732_2034</name>
</gene>
<keyword evidence="2" id="KW-1185">Reference proteome</keyword>
<name>A0A0C1QYP7_9CLOT</name>
<dbReference type="AlphaFoldDB" id="A0A0C1QYP7"/>
<dbReference type="RefSeq" id="WP_160289221.1">
    <property type="nucleotide sequence ID" value="NZ_AYSO01000017.1"/>
</dbReference>
<protein>
    <submittedName>
        <fullName evidence="1">Uncharacterized protein</fullName>
    </submittedName>
</protein>
<accession>A0A0C1QYP7</accession>
<proteinExistence type="predicted"/>